<feature type="region of interest" description="Disordered" evidence="5">
    <location>
        <begin position="740"/>
        <end position="762"/>
    </location>
</feature>
<comment type="caution">
    <text evidence="7">The sequence shown here is derived from an EMBL/GenBank/DDBJ whole genome shotgun (WGS) entry which is preliminary data.</text>
</comment>
<dbReference type="Pfam" id="PF00488">
    <property type="entry name" value="MutS_V"/>
    <property type="match status" value="1"/>
</dbReference>
<dbReference type="GO" id="GO:0005634">
    <property type="term" value="C:nucleus"/>
    <property type="evidence" value="ECO:0007669"/>
    <property type="project" value="TreeGrafter"/>
</dbReference>
<dbReference type="InterPro" id="IPR036187">
    <property type="entry name" value="DNA_mismatch_repair_MutS_sf"/>
</dbReference>
<dbReference type="InterPro" id="IPR007696">
    <property type="entry name" value="DNA_mismatch_repair_MutS_core"/>
</dbReference>
<dbReference type="AlphaFoldDB" id="A0A8S3YHF5"/>
<dbReference type="SMART" id="SM00534">
    <property type="entry name" value="MUTSac"/>
    <property type="match status" value="1"/>
</dbReference>
<dbReference type="OrthoDB" id="29596at2759"/>
<dbReference type="InterPro" id="IPR000432">
    <property type="entry name" value="DNA_mismatch_repair_MutS_C"/>
</dbReference>
<feature type="non-terminal residue" evidence="7">
    <location>
        <position position="1"/>
    </location>
</feature>
<organism evidence="7 8">
    <name type="scientific">Candidula unifasciata</name>
    <dbReference type="NCBI Taxonomy" id="100452"/>
    <lineage>
        <taxon>Eukaryota</taxon>
        <taxon>Metazoa</taxon>
        <taxon>Spiralia</taxon>
        <taxon>Lophotrochozoa</taxon>
        <taxon>Mollusca</taxon>
        <taxon>Gastropoda</taxon>
        <taxon>Heterobranchia</taxon>
        <taxon>Euthyneura</taxon>
        <taxon>Panpulmonata</taxon>
        <taxon>Eupulmonata</taxon>
        <taxon>Stylommatophora</taxon>
        <taxon>Helicina</taxon>
        <taxon>Helicoidea</taxon>
        <taxon>Geomitridae</taxon>
        <taxon>Candidula</taxon>
    </lineage>
</organism>
<dbReference type="GO" id="GO:0006298">
    <property type="term" value="P:mismatch repair"/>
    <property type="evidence" value="ECO:0007669"/>
    <property type="project" value="InterPro"/>
</dbReference>
<dbReference type="PROSITE" id="PS00486">
    <property type="entry name" value="DNA_MISMATCH_REPAIR_2"/>
    <property type="match status" value="1"/>
</dbReference>
<sequence length="964" mass="107656">YDVSKHRIVCTQLPSVPKHFSDEERKLYFASLLGLDNTCMVRSLGGLLKYLDKMRVGVELEDVAIQVPVLGFQVFTLENQVYVDMRTYLALNIFSTELHPSVYKYGATSSKEGLSLFGILNRCKSSIGSKMLRQWFLRPLRNASVLRQRYNAVSFFLKPSNMETMSCIQGCLKHIKYIPRILSKMSAAQATIGDWTALSKTLYHAVYIGEICRTLTKDVDIFRKIGIAFTDELQRCYNLLCKTIDFEASKQNNRFVVQANVDAALDAKKHTYNGLPDLMSRVAREELNSLSDDIKACVVSYLPQIGYLLVIDMPEGKTEQDDHTIEGLEFKFASDNQLFYKSPRTLELDRILGDTQLEILDMEVAIMHHLQDIILEKTQLMLDVMELASELDCLMALATCANEFGYVFPTLIEETVLDIKNGRHPLQELCCSPYVPNHTNMGGQHTKMKLLTGPNACGKSVYLKQVGLIVFMAHIGSFVPAEEARIGPVDKIFTCIKSVESVSGGLSAFMQENVQVSEALRLATSNSLILLDEFGKGTEATDGIALLTAVIKFWITQGSDCPLVLVSTHFHSIIQQQLLPPSTQLQFLTFDTVMNGEELVFLYQMKEGHTSSSYAFNIALQVGLPPAIVKRGKEVSDLLLQNKPIPRLRDVSADLQYERCEKIVNAFLKLDLDKDDLQGFLKGYVLPLSAEPQENPQTVTHSDVVKHISEIVTTNQISTDSLLLQTHKGSKVCNHEISQQENQMRAKEMSCQPSVHTGADPTLKRTTVNKVTENSLSGEQSLQTNREGENSRLACQTLDNNRNQSRDMDSSFWKNMPGALSEQFIRTPLVDKSGRKNTEAILNMSKDATTSHTGVLDRQKQSQDVICVSETKNSEKRKADMKQFFTGVPKQTKPLLRPSHGLNPVSECKQPRVMMSAYPGATARQGREPVSSSSGSPPASDTYLEGQGRSCTTHISSTDSQQQK</sequence>
<feature type="region of interest" description="Disordered" evidence="5">
    <location>
        <begin position="891"/>
        <end position="964"/>
    </location>
</feature>
<feature type="region of interest" description="Disordered" evidence="5">
    <location>
        <begin position="772"/>
        <end position="791"/>
    </location>
</feature>
<evidence type="ECO:0000259" key="6">
    <source>
        <dbReference type="PROSITE" id="PS00486"/>
    </source>
</evidence>
<keyword evidence="3" id="KW-0067">ATP-binding</keyword>
<feature type="domain" description="DNA mismatch repair proteins mutS family" evidence="6">
    <location>
        <begin position="527"/>
        <end position="543"/>
    </location>
</feature>
<feature type="compositionally biased region" description="Polar residues" evidence="5">
    <location>
        <begin position="772"/>
        <end position="785"/>
    </location>
</feature>
<dbReference type="Proteomes" id="UP000678393">
    <property type="component" value="Unassembled WGS sequence"/>
</dbReference>
<dbReference type="InterPro" id="IPR027417">
    <property type="entry name" value="P-loop_NTPase"/>
</dbReference>
<evidence type="ECO:0000313" key="8">
    <source>
        <dbReference type="Proteomes" id="UP000678393"/>
    </source>
</evidence>
<dbReference type="GO" id="GO:0030983">
    <property type="term" value="F:mismatched DNA binding"/>
    <property type="evidence" value="ECO:0007669"/>
    <property type="project" value="InterPro"/>
</dbReference>
<dbReference type="FunFam" id="3.40.50.300:FF:000820">
    <property type="entry name" value="MutS homolog 5 (E. coli)"/>
    <property type="match status" value="1"/>
</dbReference>
<proteinExistence type="inferred from homology"/>
<comment type="similarity">
    <text evidence="1">Belongs to the DNA mismatch repair MutS family.</text>
</comment>
<accession>A0A8S3YHF5</accession>
<dbReference type="PANTHER" id="PTHR11361:SF20">
    <property type="entry name" value="MUTS PROTEIN HOMOLOG 5"/>
    <property type="match status" value="1"/>
</dbReference>
<feature type="compositionally biased region" description="Low complexity" evidence="5">
    <location>
        <begin position="929"/>
        <end position="940"/>
    </location>
</feature>
<protein>
    <recommendedName>
        <fullName evidence="6">DNA mismatch repair proteins mutS family domain-containing protein</fullName>
    </recommendedName>
</protein>
<dbReference type="InterPro" id="IPR045076">
    <property type="entry name" value="MutS"/>
</dbReference>
<dbReference type="Gene3D" id="3.40.50.300">
    <property type="entry name" value="P-loop containing nucleotide triphosphate hydrolases"/>
    <property type="match status" value="1"/>
</dbReference>
<dbReference type="PANTHER" id="PTHR11361">
    <property type="entry name" value="DNA MISMATCH REPAIR PROTEIN MUTS FAMILY MEMBER"/>
    <property type="match status" value="1"/>
</dbReference>
<dbReference type="SUPFAM" id="SSF48334">
    <property type="entry name" value="DNA repair protein MutS, domain III"/>
    <property type="match status" value="1"/>
</dbReference>
<dbReference type="Pfam" id="PF05192">
    <property type="entry name" value="MutS_III"/>
    <property type="match status" value="1"/>
</dbReference>
<dbReference type="SMART" id="SM00533">
    <property type="entry name" value="MUTSd"/>
    <property type="match status" value="1"/>
</dbReference>
<evidence type="ECO:0000313" key="7">
    <source>
        <dbReference type="EMBL" id="CAG5115808.1"/>
    </source>
</evidence>
<name>A0A8S3YHF5_9EUPU</name>
<evidence type="ECO:0000256" key="4">
    <source>
        <dbReference type="ARBA" id="ARBA00023125"/>
    </source>
</evidence>
<dbReference type="GO" id="GO:0051026">
    <property type="term" value="P:chiasma assembly"/>
    <property type="evidence" value="ECO:0007669"/>
    <property type="project" value="TreeGrafter"/>
</dbReference>
<evidence type="ECO:0000256" key="5">
    <source>
        <dbReference type="SAM" id="MobiDB-lite"/>
    </source>
</evidence>
<gene>
    <name evidence="7" type="ORF">CUNI_LOCUS1366</name>
</gene>
<dbReference type="EMBL" id="CAJHNH020000167">
    <property type="protein sequence ID" value="CAG5115808.1"/>
    <property type="molecule type" value="Genomic_DNA"/>
</dbReference>
<keyword evidence="8" id="KW-1185">Reference proteome</keyword>
<dbReference type="GO" id="GO:0140664">
    <property type="term" value="F:ATP-dependent DNA damage sensor activity"/>
    <property type="evidence" value="ECO:0007669"/>
    <property type="project" value="InterPro"/>
</dbReference>
<keyword evidence="4" id="KW-0238">DNA-binding</keyword>
<keyword evidence="2" id="KW-0547">Nucleotide-binding</keyword>
<reference evidence="7" key="1">
    <citation type="submission" date="2021-04" db="EMBL/GenBank/DDBJ databases">
        <authorList>
            <consortium name="Molecular Ecology Group"/>
        </authorList>
    </citation>
    <scope>NUCLEOTIDE SEQUENCE</scope>
</reference>
<dbReference type="SUPFAM" id="SSF52540">
    <property type="entry name" value="P-loop containing nucleoside triphosphate hydrolases"/>
    <property type="match status" value="1"/>
</dbReference>
<dbReference type="GO" id="GO:0005524">
    <property type="term" value="F:ATP binding"/>
    <property type="evidence" value="ECO:0007669"/>
    <property type="project" value="UniProtKB-KW"/>
</dbReference>
<dbReference type="Gene3D" id="1.10.1420.10">
    <property type="match status" value="1"/>
</dbReference>
<evidence type="ECO:0000256" key="3">
    <source>
        <dbReference type="ARBA" id="ARBA00022840"/>
    </source>
</evidence>
<evidence type="ECO:0000256" key="2">
    <source>
        <dbReference type="ARBA" id="ARBA00022741"/>
    </source>
</evidence>
<feature type="compositionally biased region" description="Polar residues" evidence="5">
    <location>
        <begin position="949"/>
        <end position="964"/>
    </location>
</feature>
<evidence type="ECO:0000256" key="1">
    <source>
        <dbReference type="ARBA" id="ARBA00006271"/>
    </source>
</evidence>